<dbReference type="InterPro" id="IPR014043">
    <property type="entry name" value="Acyl_transferase_dom"/>
</dbReference>
<dbReference type="Pfam" id="PF22621">
    <property type="entry name" value="CurL-like_PKS_C"/>
    <property type="match status" value="1"/>
</dbReference>
<dbReference type="Pfam" id="PF02801">
    <property type="entry name" value="Ketoacyl-synt_C"/>
    <property type="match status" value="1"/>
</dbReference>
<dbReference type="InterPro" id="IPR016035">
    <property type="entry name" value="Acyl_Trfase/lysoPLipase"/>
</dbReference>
<keyword evidence="3" id="KW-0808">Transferase</keyword>
<gene>
    <name evidence="5" type="ORF">LVJ94_34415</name>
</gene>
<evidence type="ECO:0000313" key="5">
    <source>
        <dbReference type="EMBL" id="WXB01998.1"/>
    </source>
</evidence>
<dbReference type="PANTHER" id="PTHR43775:SF51">
    <property type="entry name" value="INACTIVE PHENOLPHTHIOCEROL SYNTHESIS POLYKETIDE SYNTHASE TYPE I PKS1-RELATED"/>
    <property type="match status" value="1"/>
</dbReference>
<dbReference type="Gene3D" id="3.40.366.10">
    <property type="entry name" value="Malonyl-Coenzyme A Acyl Carrier Protein, domain 2"/>
    <property type="match status" value="1"/>
</dbReference>
<sequence>MSNSEDDTVRALRASLMEVARLRQRNTELVLASREPIAIVGMACRYPGGVDTPEGLWRISFEGKDAISTFPENRGWEPESLYDVDPDAAGKSYTREGGFLHDADHFDAAFFGIGPGEALTLDPQHRLLLETSWEAFERAGIDPASLLGSQTGIFVGMSYTGYGAAVGLADPDGDVTVGSLTSMALRRLAYVFGLQGPSALVDTACSSSLVSIHLASQALRQGECSLALAGGACVMAAPGAFITFSRRRSLSPSGRCKAFSAEADGMGLSEGAGILLLERLADAKRNRHPIFAVLRGSAVNQDGKSQALTAPNGPAQERVMRQALANAGISPADIDVIEAHGAGTPLGDSIEAWALQRTYGEVHSKDKPLWFGSLKSNIGNALAASGVGGLIKMVLAMKHAAVPKTLYTDHPSLQIDWPSGSIQLLRDSVPWQASGRPRRAGISGLGMSGTNAHVILEEAPPQEASAPPSGPRAAPLPILVSARSDAALRAQAKRWAEWLKEHPTERLRDVAYTAACRGQFEARASILVRTIEEAVEAMTALAEGRSHEALVQAQTEECGKVAFVFPGRGAHWEAMGKALLAESPVFVDAVTACDTAFRAAGDISVLALLRGDGVADGHAVDRQDLVQSALFAMYVGLAEVWRSLGVQPAAVVGHGHGEVAAAVIAGALTLEEGARIVVSRGRALQRCGEQSALVAVELPAAEVLDLIAPYGPALWIAAVNSRSSTVISGDADLIDEILKELGDRGVTCGRLDAACPARSQLDAILPALDADLSKLTPKASQVRFYSTVTGGILSGEQLNGAYWCQNLRDPVRLDRAQEQLLLDGYRVFVEVSPHPVLAQLLTDGSRDARGLVVASLERDAGSSSALLRALGTLHVRGYPVDWKLVLGGEDVRLVELPTYAFQRQRYWLGTHPPAANVEMSTSQAEQTSGRP</sequence>
<dbReference type="Proteomes" id="UP001374803">
    <property type="component" value="Chromosome"/>
</dbReference>
<dbReference type="InterPro" id="IPR014030">
    <property type="entry name" value="Ketoacyl_synth_N"/>
</dbReference>
<keyword evidence="6" id="KW-1185">Reference proteome</keyword>
<keyword evidence="1" id="KW-0596">Phosphopantetheine</keyword>
<name>A0ABZ2KTM6_9BACT</name>
<dbReference type="SUPFAM" id="SSF53901">
    <property type="entry name" value="Thiolase-like"/>
    <property type="match status" value="1"/>
</dbReference>
<dbReference type="Pfam" id="PF00109">
    <property type="entry name" value="ketoacyl-synt"/>
    <property type="match status" value="1"/>
</dbReference>
<dbReference type="Pfam" id="PF00698">
    <property type="entry name" value="Acyl_transf_1"/>
    <property type="match status" value="1"/>
</dbReference>
<dbReference type="EMBL" id="CP089983">
    <property type="protein sequence ID" value="WXB01998.1"/>
    <property type="molecule type" value="Genomic_DNA"/>
</dbReference>
<dbReference type="CDD" id="cd00833">
    <property type="entry name" value="PKS"/>
    <property type="match status" value="1"/>
</dbReference>
<dbReference type="InterPro" id="IPR016036">
    <property type="entry name" value="Malonyl_transacylase_ACP-bd"/>
</dbReference>
<dbReference type="InterPro" id="IPR020841">
    <property type="entry name" value="PKS_Beta-ketoAc_synthase_dom"/>
</dbReference>
<dbReference type="SUPFAM" id="SSF52151">
    <property type="entry name" value="FabD/lysophospholipase-like"/>
    <property type="match status" value="1"/>
</dbReference>
<evidence type="ECO:0000313" key="6">
    <source>
        <dbReference type="Proteomes" id="UP001374803"/>
    </source>
</evidence>
<dbReference type="RefSeq" id="WP_394831621.1">
    <property type="nucleotide sequence ID" value="NZ_CP089929.1"/>
</dbReference>
<dbReference type="InterPro" id="IPR001227">
    <property type="entry name" value="Ac_transferase_dom_sf"/>
</dbReference>
<keyword evidence="5" id="KW-0012">Acyltransferase</keyword>
<accession>A0ABZ2KTM6</accession>
<dbReference type="PANTHER" id="PTHR43775">
    <property type="entry name" value="FATTY ACID SYNTHASE"/>
    <property type="match status" value="1"/>
</dbReference>
<dbReference type="SMART" id="SM00827">
    <property type="entry name" value="PKS_AT"/>
    <property type="match status" value="1"/>
</dbReference>
<evidence type="ECO:0000256" key="3">
    <source>
        <dbReference type="ARBA" id="ARBA00022679"/>
    </source>
</evidence>
<dbReference type="InterPro" id="IPR050091">
    <property type="entry name" value="PKS_NRPS_Biosynth_Enz"/>
</dbReference>
<dbReference type="Gene3D" id="3.40.47.10">
    <property type="match status" value="1"/>
</dbReference>
<dbReference type="PROSITE" id="PS00606">
    <property type="entry name" value="KS3_1"/>
    <property type="match status" value="1"/>
</dbReference>
<dbReference type="InterPro" id="IPR016039">
    <property type="entry name" value="Thiolase-like"/>
</dbReference>
<evidence type="ECO:0000259" key="4">
    <source>
        <dbReference type="PROSITE" id="PS52004"/>
    </source>
</evidence>
<dbReference type="GO" id="GO:0016746">
    <property type="term" value="F:acyltransferase activity"/>
    <property type="evidence" value="ECO:0007669"/>
    <property type="project" value="UniProtKB-KW"/>
</dbReference>
<keyword evidence="2" id="KW-0597">Phosphoprotein</keyword>
<proteinExistence type="predicted"/>
<protein>
    <submittedName>
        <fullName evidence="5">Acyltransferase domain-containing protein</fullName>
    </submittedName>
</protein>
<dbReference type="Gene3D" id="3.30.70.3290">
    <property type="match status" value="1"/>
</dbReference>
<organism evidence="5 6">
    <name type="scientific">Pendulispora rubella</name>
    <dbReference type="NCBI Taxonomy" id="2741070"/>
    <lineage>
        <taxon>Bacteria</taxon>
        <taxon>Pseudomonadati</taxon>
        <taxon>Myxococcota</taxon>
        <taxon>Myxococcia</taxon>
        <taxon>Myxococcales</taxon>
        <taxon>Sorangiineae</taxon>
        <taxon>Pendulisporaceae</taxon>
        <taxon>Pendulispora</taxon>
    </lineage>
</organism>
<feature type="domain" description="Ketosynthase family 3 (KS3)" evidence="4">
    <location>
        <begin position="34"/>
        <end position="458"/>
    </location>
</feature>
<dbReference type="InterPro" id="IPR018201">
    <property type="entry name" value="Ketoacyl_synth_AS"/>
</dbReference>
<dbReference type="InterPro" id="IPR014031">
    <property type="entry name" value="Ketoacyl_synth_C"/>
</dbReference>
<evidence type="ECO:0000256" key="1">
    <source>
        <dbReference type="ARBA" id="ARBA00022450"/>
    </source>
</evidence>
<evidence type="ECO:0000256" key="2">
    <source>
        <dbReference type="ARBA" id="ARBA00022553"/>
    </source>
</evidence>
<dbReference type="SUPFAM" id="SSF55048">
    <property type="entry name" value="Probable ACP-binding domain of malonyl-CoA ACP transacylase"/>
    <property type="match status" value="1"/>
</dbReference>
<dbReference type="SMART" id="SM00825">
    <property type="entry name" value="PKS_KS"/>
    <property type="match status" value="1"/>
</dbReference>
<dbReference type="PROSITE" id="PS52004">
    <property type="entry name" value="KS3_2"/>
    <property type="match status" value="1"/>
</dbReference>
<reference evidence="5" key="1">
    <citation type="submission" date="2021-12" db="EMBL/GenBank/DDBJ databases">
        <title>Discovery of the Pendulisporaceae a myxobacterial family with distinct sporulation behavior and unique specialized metabolism.</title>
        <authorList>
            <person name="Garcia R."/>
            <person name="Popoff A."/>
            <person name="Bader C.D."/>
            <person name="Loehr J."/>
            <person name="Walesch S."/>
            <person name="Walt C."/>
            <person name="Boldt J."/>
            <person name="Bunk B."/>
            <person name="Haeckl F.J.F.P.J."/>
            <person name="Gunesch A.P."/>
            <person name="Birkelbach J."/>
            <person name="Nuebel U."/>
            <person name="Pietschmann T."/>
            <person name="Bach T."/>
            <person name="Mueller R."/>
        </authorList>
    </citation>
    <scope>NUCLEOTIDE SEQUENCE</scope>
    <source>
        <strain evidence="5">MSr11367</strain>
    </source>
</reference>